<dbReference type="EMBL" id="CP111013">
    <property type="protein sequence ID" value="WAQ97304.1"/>
    <property type="molecule type" value="Genomic_DNA"/>
</dbReference>
<organism evidence="1 2">
    <name type="scientific">Mya arenaria</name>
    <name type="common">Soft-shell clam</name>
    <dbReference type="NCBI Taxonomy" id="6604"/>
    <lineage>
        <taxon>Eukaryota</taxon>
        <taxon>Metazoa</taxon>
        <taxon>Spiralia</taxon>
        <taxon>Lophotrochozoa</taxon>
        <taxon>Mollusca</taxon>
        <taxon>Bivalvia</taxon>
        <taxon>Autobranchia</taxon>
        <taxon>Heteroconchia</taxon>
        <taxon>Euheterodonta</taxon>
        <taxon>Imparidentia</taxon>
        <taxon>Neoheterodontei</taxon>
        <taxon>Myida</taxon>
        <taxon>Myoidea</taxon>
        <taxon>Myidae</taxon>
        <taxon>Mya</taxon>
    </lineage>
</organism>
<keyword evidence="2" id="KW-1185">Reference proteome</keyword>
<protein>
    <submittedName>
        <fullName evidence="1">Uncharacterized protein</fullName>
    </submittedName>
</protein>
<sequence length="252" mass="28834">MSSEYTRYCGSLGDEELEGNIDLPFVVNPLCNSGRRIEICPSLFIHYQGVGGEYRYALRCEFPVKELEGNTDISFVVNPLRRSAMQIKELDTNVDNCYFWTDSMIVLGYVTCLWIDVSDGILHEIYDVCRIWNGTFHLIVNVVDKCVKIFVAVRFLDFRRRLAPRLPMDLIQVMYLLFMSDSFEAMQLPARLATFTTRPCAVLISGRNALVTRTTPSTLTSRIRWNCKTEHHSISVKMATPALFTTAHKPVK</sequence>
<gene>
    <name evidence="1" type="ORF">MAR_029994</name>
</gene>
<dbReference type="Proteomes" id="UP001164746">
    <property type="component" value="Chromosome 2"/>
</dbReference>
<proteinExistence type="predicted"/>
<name>A0ABY7DHZ7_MYAAR</name>
<accession>A0ABY7DHZ7</accession>
<evidence type="ECO:0000313" key="1">
    <source>
        <dbReference type="EMBL" id="WAQ97304.1"/>
    </source>
</evidence>
<reference evidence="1" key="1">
    <citation type="submission" date="2022-11" db="EMBL/GenBank/DDBJ databases">
        <title>Centuries of genome instability and evolution in soft-shell clam transmissible cancer (bioRxiv).</title>
        <authorList>
            <person name="Hart S.F.M."/>
            <person name="Yonemitsu M.A."/>
            <person name="Giersch R.M."/>
            <person name="Beal B.F."/>
            <person name="Arriagada G."/>
            <person name="Davis B.W."/>
            <person name="Ostrander E.A."/>
            <person name="Goff S.P."/>
            <person name="Metzger M.J."/>
        </authorList>
    </citation>
    <scope>NUCLEOTIDE SEQUENCE</scope>
    <source>
        <strain evidence="1">MELC-2E11</strain>
        <tissue evidence="1">Siphon/mantle</tissue>
    </source>
</reference>
<evidence type="ECO:0000313" key="2">
    <source>
        <dbReference type="Proteomes" id="UP001164746"/>
    </source>
</evidence>